<feature type="compositionally biased region" description="Polar residues" evidence="7">
    <location>
        <begin position="477"/>
        <end position="504"/>
    </location>
</feature>
<dbReference type="InterPro" id="IPR009799">
    <property type="entry name" value="EthD_dom"/>
</dbReference>
<keyword evidence="4" id="KW-0238">DNA-binding</keyword>
<accession>A0A2W1EAM6</accession>
<evidence type="ECO:0000313" key="10">
    <source>
        <dbReference type="EMBL" id="KAF7574679.1"/>
    </source>
</evidence>
<keyword evidence="3" id="KW-0805">Transcription regulation</keyword>
<keyword evidence="5" id="KW-0804">Transcription</keyword>
<dbReference type="GO" id="GO:0005634">
    <property type="term" value="C:nucleus"/>
    <property type="evidence" value="ECO:0007669"/>
    <property type="project" value="InterPro"/>
</dbReference>
<evidence type="ECO:0000256" key="1">
    <source>
        <dbReference type="ARBA" id="ARBA00005986"/>
    </source>
</evidence>
<evidence type="ECO:0000256" key="7">
    <source>
        <dbReference type="SAM" id="MobiDB-lite"/>
    </source>
</evidence>
<comment type="similarity">
    <text evidence="1">Belongs to the tpcK family.</text>
</comment>
<feature type="region of interest" description="Disordered" evidence="7">
    <location>
        <begin position="477"/>
        <end position="506"/>
    </location>
</feature>
<dbReference type="GeneID" id="6340952"/>
<dbReference type="GO" id="GO:0016491">
    <property type="term" value="F:oxidoreductase activity"/>
    <property type="evidence" value="ECO:0007669"/>
    <property type="project" value="InterPro"/>
</dbReference>
<evidence type="ECO:0000259" key="9">
    <source>
        <dbReference type="Pfam" id="PF08493"/>
    </source>
</evidence>
<dbReference type="GO" id="GO:0003677">
    <property type="term" value="F:DNA binding"/>
    <property type="evidence" value="ECO:0007669"/>
    <property type="project" value="UniProtKB-KW"/>
</dbReference>
<organism evidence="10 11">
    <name type="scientific">Pyrenophora tritici-repentis</name>
    <dbReference type="NCBI Taxonomy" id="45151"/>
    <lineage>
        <taxon>Eukaryota</taxon>
        <taxon>Fungi</taxon>
        <taxon>Dikarya</taxon>
        <taxon>Ascomycota</taxon>
        <taxon>Pezizomycotina</taxon>
        <taxon>Dothideomycetes</taxon>
        <taxon>Pleosporomycetidae</taxon>
        <taxon>Pleosporales</taxon>
        <taxon>Pleosporineae</taxon>
        <taxon>Pleosporaceae</taxon>
        <taxon>Pyrenophora</taxon>
    </lineage>
</organism>
<proteinExistence type="inferred from homology"/>
<evidence type="ECO:0000259" key="8">
    <source>
        <dbReference type="Pfam" id="PF07110"/>
    </source>
</evidence>
<dbReference type="GO" id="GO:0046872">
    <property type="term" value="F:metal ion binding"/>
    <property type="evidence" value="ECO:0007669"/>
    <property type="project" value="UniProtKB-KW"/>
</dbReference>
<dbReference type="Gene3D" id="3.30.70.100">
    <property type="match status" value="1"/>
</dbReference>
<keyword evidence="2" id="KW-0479">Metal-binding</keyword>
<feature type="domain" description="EthD" evidence="8">
    <location>
        <begin position="26"/>
        <end position="122"/>
    </location>
</feature>
<evidence type="ECO:0000256" key="6">
    <source>
        <dbReference type="ARBA" id="ARBA00023242"/>
    </source>
</evidence>
<feature type="domain" description="Aflatoxin regulatory protein" evidence="9">
    <location>
        <begin position="319"/>
        <end position="400"/>
    </location>
</feature>
<name>A0A2W1EAM6_9PLEO</name>
<dbReference type="KEGG" id="ptrr:6340952"/>
<comment type="caution">
    <text evidence="10">The sequence shown here is derived from an EMBL/GenBank/DDBJ whole genome shotgun (WGS) entry which is preliminary data.</text>
</comment>
<dbReference type="InterPro" id="IPR011008">
    <property type="entry name" value="Dimeric_a/b-barrel"/>
</dbReference>
<dbReference type="GO" id="GO:0006355">
    <property type="term" value="P:regulation of DNA-templated transcription"/>
    <property type="evidence" value="ECO:0007669"/>
    <property type="project" value="InterPro"/>
</dbReference>
<protein>
    <submittedName>
        <fullName evidence="10">EthD domain containing protein</fullName>
    </submittedName>
</protein>
<dbReference type="SUPFAM" id="SSF54909">
    <property type="entry name" value="Dimeric alpha+beta barrel"/>
    <property type="match status" value="1"/>
</dbReference>
<dbReference type="Pfam" id="PF08493">
    <property type="entry name" value="AflR"/>
    <property type="match status" value="1"/>
</dbReference>
<reference evidence="10 11" key="1">
    <citation type="journal article" date="2018" name="BMC Genomics">
        <title>Comparative genomics of the wheat fungal pathogen Pyrenophora tritici-repentis reveals chromosomal variations and genome plasticity.</title>
        <authorList>
            <person name="Moolhuijzen P."/>
            <person name="See P.T."/>
            <person name="Hane J.K."/>
            <person name="Shi G."/>
            <person name="Liu Z."/>
            <person name="Oliver R.P."/>
            <person name="Moffat C.S."/>
        </authorList>
    </citation>
    <scope>NUCLEOTIDE SEQUENCE [LARGE SCALE GENOMIC DNA]</scope>
    <source>
        <strain evidence="10">M4</strain>
    </source>
</reference>
<evidence type="ECO:0000256" key="5">
    <source>
        <dbReference type="ARBA" id="ARBA00023163"/>
    </source>
</evidence>
<evidence type="ECO:0000256" key="4">
    <source>
        <dbReference type="ARBA" id="ARBA00023125"/>
    </source>
</evidence>
<keyword evidence="6" id="KW-0539">Nucleus</keyword>
<dbReference type="InterPro" id="IPR013700">
    <property type="entry name" value="AflR"/>
</dbReference>
<dbReference type="AlphaFoldDB" id="A0A2W1EAM6"/>
<dbReference type="EMBL" id="NQIK02000002">
    <property type="protein sequence ID" value="KAF7574679.1"/>
    <property type="molecule type" value="Genomic_DNA"/>
</dbReference>
<evidence type="ECO:0000256" key="3">
    <source>
        <dbReference type="ARBA" id="ARBA00023015"/>
    </source>
</evidence>
<evidence type="ECO:0000256" key="2">
    <source>
        <dbReference type="ARBA" id="ARBA00022723"/>
    </source>
</evidence>
<gene>
    <name evidence="10" type="ORF">PtrM4_063030</name>
</gene>
<dbReference type="GO" id="GO:0045122">
    <property type="term" value="P:aflatoxin biosynthetic process"/>
    <property type="evidence" value="ECO:0007669"/>
    <property type="project" value="InterPro"/>
</dbReference>
<dbReference type="Pfam" id="PF07110">
    <property type="entry name" value="EthD"/>
    <property type="match status" value="1"/>
</dbReference>
<dbReference type="RefSeq" id="XP_001933062.2">
    <property type="nucleotide sequence ID" value="XM_001933027.2"/>
</dbReference>
<sequence length="541" mass="59480">MAPTTTDSKGLPPSKYLCLTILGYRKPGMSEEAYRRHMIEVSAPLTKDLMTKYGIKRWTVIHNPVETRKLMTYLYDRQMSNISDIDCFSQVVFEDLEAYKRMKTDPWYKKHLFGDHENFADTERSQMTIGWIEEWVHDGETRENMSAPWASFKPKPVQSLAESNPADDAAASTHNAAALLSPSSTAFGTLPVDNTHQRADSLFDTYYGATHSPDIQMDGDQDLPFVWDGYFDVLGTNTMDDPTYANMMDWDSTASPLDMSLPFPATGPHGDSLPLCGNYSTLPTTIASPTASAKSYIQHKSASSVSSVDQNQREHSTPSSCICLDKALDLLKAVTKDPCPDPSRAHSKSVTQAILAKNKETIQATLAILACESCMEDRLLIMVALLIAMEMLPRYASAAALTGLTACLSDDPRTDNILGTMDPRPHDQNLPRQAKLQVLRELHLVQRLITQLSSRLKGLSSHGRSAGSLEALLGAQSSLQRPGSRNAPQKGGMSTHSSNSSVCSDNELMPISTRTLDLVEDDVRNSLSSLSAVVRNALKQS</sequence>
<dbReference type="Proteomes" id="UP000245464">
    <property type="component" value="Chromosome 2"/>
</dbReference>
<evidence type="ECO:0000313" key="11">
    <source>
        <dbReference type="Proteomes" id="UP000245464"/>
    </source>
</evidence>